<evidence type="ECO:0000256" key="6">
    <source>
        <dbReference type="ARBA" id="ARBA00023136"/>
    </source>
</evidence>
<comment type="subcellular location">
    <subcellularLocation>
        <location evidence="1">Cell membrane</location>
        <topology evidence="1">Multi-pass membrane protein</topology>
    </subcellularLocation>
</comment>
<evidence type="ECO:0000313" key="9">
    <source>
        <dbReference type="EMBL" id="MEJ8569190.1"/>
    </source>
</evidence>
<feature type="transmembrane region" description="Helical" evidence="7">
    <location>
        <begin position="266"/>
        <end position="285"/>
    </location>
</feature>
<accession>A0AAW9RJZ0</accession>
<evidence type="ECO:0000256" key="4">
    <source>
        <dbReference type="ARBA" id="ARBA00022692"/>
    </source>
</evidence>
<dbReference type="GO" id="GO:0022857">
    <property type="term" value="F:transmembrane transporter activity"/>
    <property type="evidence" value="ECO:0007669"/>
    <property type="project" value="InterPro"/>
</dbReference>
<dbReference type="Gene3D" id="1.20.1250.20">
    <property type="entry name" value="MFS general substrate transporter like domains"/>
    <property type="match status" value="1"/>
</dbReference>
<dbReference type="InterPro" id="IPR036259">
    <property type="entry name" value="MFS_trans_sf"/>
</dbReference>
<feature type="transmembrane region" description="Helical" evidence="7">
    <location>
        <begin position="144"/>
        <end position="164"/>
    </location>
</feature>
<feature type="transmembrane region" description="Helical" evidence="7">
    <location>
        <begin position="372"/>
        <end position="395"/>
    </location>
</feature>
<sequence length="626" mass="69181">MSSSSQFSLFGQRRFLPFFMTQGLGAFNDNVFKNALAALLVFKSSQLAGLNTDQVVNLSAMLFILPFFLFSALFGQFADKYEKSMQIRRVKLLEVGIMLFATLGFWLDSITLLLGVLFLLGLQSTIFGPIKFGILPQILRREELVGGNALVEMGTFVAILLGTIAGPQLAGIETDWPAWVAAACLAIAATGYGFSRRIPEAPAVAPELKINWNVLTETVRNLRYINTNRTVLHSVLGISWFWFFGATFLVQVPSYSQNVLGGDEDLMSGLLALFIIGISTGSLLCEKLSGKVVEIGLVPFGAFGLTAFGIDLYFASPANPGVGVSVGGFYTDPGNWRIMADLLLIGVFGGFYTVPLYALVQQRSDPSYRSRVIAGLNILNALFMVAAAILAMLLLGGAGFSIPELFLLTAILNAVVAVYIFTLVPEFLVRFLVWMLIHTIYRVRMTGEEHIPERGPIIVAANHVSFADPLILGGMIRRPVNFVMYYRIYRIPLLNFIFRTGKAIPIAGRDEDPEILENAYRRIHKVLGAGQVLGIFPEGGITHDGEIQPFKPGIEKIIQEQPVQVIPVALCNLWGSMFSRRDPLHRRRPYKLWARVDVRVGAPIPAQEVTAERLQREVERLRGDDR</sequence>
<dbReference type="CDD" id="cd06173">
    <property type="entry name" value="MFS_MefA_like"/>
    <property type="match status" value="1"/>
</dbReference>
<dbReference type="SUPFAM" id="SSF103473">
    <property type="entry name" value="MFS general substrate transporter"/>
    <property type="match status" value="1"/>
</dbReference>
<dbReference type="InterPro" id="IPR011701">
    <property type="entry name" value="MFS"/>
</dbReference>
<evidence type="ECO:0000256" key="3">
    <source>
        <dbReference type="ARBA" id="ARBA00022475"/>
    </source>
</evidence>
<feature type="transmembrane region" description="Helical" evidence="7">
    <location>
        <begin position="407"/>
        <end position="437"/>
    </location>
</feature>
<dbReference type="SMART" id="SM00563">
    <property type="entry name" value="PlsC"/>
    <property type="match status" value="1"/>
</dbReference>
<evidence type="ECO:0000256" key="7">
    <source>
        <dbReference type="SAM" id="Phobius"/>
    </source>
</evidence>
<feature type="transmembrane region" description="Helical" evidence="7">
    <location>
        <begin position="297"/>
        <end position="316"/>
    </location>
</feature>
<feature type="transmembrane region" description="Helical" evidence="7">
    <location>
        <begin position="55"/>
        <end position="78"/>
    </location>
</feature>
<evidence type="ECO:0000313" key="10">
    <source>
        <dbReference type="Proteomes" id="UP001359886"/>
    </source>
</evidence>
<organism evidence="9 10">
    <name type="scientific">Elongatibacter sediminis</name>
    <dbReference type="NCBI Taxonomy" id="3119006"/>
    <lineage>
        <taxon>Bacteria</taxon>
        <taxon>Pseudomonadati</taxon>
        <taxon>Pseudomonadota</taxon>
        <taxon>Gammaproteobacteria</taxon>
        <taxon>Chromatiales</taxon>
        <taxon>Wenzhouxiangellaceae</taxon>
        <taxon>Elongatibacter</taxon>
    </lineage>
</organism>
<evidence type="ECO:0000259" key="8">
    <source>
        <dbReference type="SMART" id="SM00563"/>
    </source>
</evidence>
<dbReference type="PANTHER" id="PTHR43266">
    <property type="entry name" value="MACROLIDE-EFFLUX PROTEIN"/>
    <property type="match status" value="1"/>
</dbReference>
<dbReference type="RefSeq" id="WP_354696515.1">
    <property type="nucleotide sequence ID" value="NZ_JAZHOG010000012.1"/>
</dbReference>
<keyword evidence="4 7" id="KW-0812">Transmembrane</keyword>
<keyword evidence="10" id="KW-1185">Reference proteome</keyword>
<reference evidence="9 10" key="1">
    <citation type="submission" date="2024-02" db="EMBL/GenBank/DDBJ databases">
        <title>A novel Wenzhouxiangellaceae bacterium, isolated from coastal sediments.</title>
        <authorList>
            <person name="Du Z.-J."/>
            <person name="Ye Y.-Q."/>
            <person name="Zhang X.-Y."/>
        </authorList>
    </citation>
    <scope>NUCLEOTIDE SEQUENCE [LARGE SCALE GENOMIC DNA]</scope>
    <source>
        <strain evidence="9 10">CH-27</strain>
    </source>
</reference>
<name>A0AAW9RJZ0_9GAMM</name>
<dbReference type="CDD" id="cd07989">
    <property type="entry name" value="LPLAT_AGPAT-like"/>
    <property type="match status" value="1"/>
</dbReference>
<dbReference type="SUPFAM" id="SSF69593">
    <property type="entry name" value="Glycerol-3-phosphate (1)-acyltransferase"/>
    <property type="match status" value="1"/>
</dbReference>
<evidence type="ECO:0000256" key="1">
    <source>
        <dbReference type="ARBA" id="ARBA00004651"/>
    </source>
</evidence>
<protein>
    <submittedName>
        <fullName evidence="9">MFS transporter</fullName>
    </submittedName>
</protein>
<evidence type="ECO:0000256" key="5">
    <source>
        <dbReference type="ARBA" id="ARBA00022989"/>
    </source>
</evidence>
<gene>
    <name evidence="9" type="ORF">V3330_16285</name>
</gene>
<keyword evidence="5 7" id="KW-1133">Transmembrane helix</keyword>
<feature type="transmembrane region" description="Helical" evidence="7">
    <location>
        <begin position="336"/>
        <end position="360"/>
    </location>
</feature>
<feature type="transmembrane region" description="Helical" evidence="7">
    <location>
        <begin position="176"/>
        <end position="194"/>
    </location>
</feature>
<dbReference type="Pfam" id="PF01553">
    <property type="entry name" value="Acyltransferase"/>
    <property type="match status" value="1"/>
</dbReference>
<dbReference type="GO" id="GO:0016746">
    <property type="term" value="F:acyltransferase activity"/>
    <property type="evidence" value="ECO:0007669"/>
    <property type="project" value="InterPro"/>
</dbReference>
<dbReference type="GO" id="GO:0005886">
    <property type="term" value="C:plasma membrane"/>
    <property type="evidence" value="ECO:0007669"/>
    <property type="project" value="UniProtKB-SubCell"/>
</dbReference>
<comment type="caution">
    <text evidence="9">The sequence shown here is derived from an EMBL/GenBank/DDBJ whole genome shotgun (WGS) entry which is preliminary data.</text>
</comment>
<proteinExistence type="predicted"/>
<dbReference type="AlphaFoldDB" id="A0AAW9RJZ0"/>
<dbReference type="Proteomes" id="UP001359886">
    <property type="component" value="Unassembled WGS sequence"/>
</dbReference>
<dbReference type="InterPro" id="IPR002123">
    <property type="entry name" value="Plipid/glycerol_acylTrfase"/>
</dbReference>
<keyword evidence="3" id="KW-1003">Cell membrane</keyword>
<feature type="domain" description="Phospholipid/glycerol acyltransferase" evidence="8">
    <location>
        <begin position="457"/>
        <end position="573"/>
    </location>
</feature>
<keyword evidence="2" id="KW-0813">Transport</keyword>
<feature type="transmembrane region" description="Helical" evidence="7">
    <location>
        <begin position="230"/>
        <end position="254"/>
    </location>
</feature>
<dbReference type="Pfam" id="PF07690">
    <property type="entry name" value="MFS_1"/>
    <property type="match status" value="1"/>
</dbReference>
<dbReference type="EMBL" id="JAZHOG010000012">
    <property type="protein sequence ID" value="MEJ8569190.1"/>
    <property type="molecule type" value="Genomic_DNA"/>
</dbReference>
<dbReference type="PANTHER" id="PTHR43266:SF2">
    <property type="entry name" value="MAJOR FACILITATOR SUPERFAMILY (MFS) PROFILE DOMAIN-CONTAINING PROTEIN"/>
    <property type="match status" value="1"/>
</dbReference>
<evidence type="ECO:0000256" key="2">
    <source>
        <dbReference type="ARBA" id="ARBA00022448"/>
    </source>
</evidence>
<keyword evidence="6 7" id="KW-0472">Membrane</keyword>